<gene>
    <name evidence="2" type="ORF">FAM09_00285</name>
</gene>
<feature type="domain" description="PKD/Chitinase" evidence="1">
    <location>
        <begin position="1122"/>
        <end position="1210"/>
    </location>
</feature>
<dbReference type="Gene3D" id="2.60.40.1120">
    <property type="entry name" value="Carboxypeptidase-like, regulatory domain"/>
    <property type="match status" value="1"/>
</dbReference>
<organism evidence="2 3">
    <name type="scientific">Niastella caeni</name>
    <dbReference type="NCBI Taxonomy" id="2569763"/>
    <lineage>
        <taxon>Bacteria</taxon>
        <taxon>Pseudomonadati</taxon>
        <taxon>Bacteroidota</taxon>
        <taxon>Chitinophagia</taxon>
        <taxon>Chitinophagales</taxon>
        <taxon>Chitinophagaceae</taxon>
        <taxon>Niastella</taxon>
    </lineage>
</organism>
<feature type="domain" description="PKD/Chitinase" evidence="1">
    <location>
        <begin position="1027"/>
        <end position="1116"/>
    </location>
</feature>
<proteinExistence type="predicted"/>
<dbReference type="OrthoDB" id="596204at2"/>
<sequence>MYPVNTVFPEFVPDQLLTSSDLNELFGYLDEQGRMTRTNLIGIGIVCGLEVKVNAAQTEVTITKGCGVTSEGYLITMPFPHLVFTEYNTYDPVKEKYYDRFIDIATKEPKFDTIWELKQAGVDPDAIDITPAFLEDKVVLLFVELLAEKNKNCDPNSCDDKGIHVTVNFKPLLVTKDDAATLIGPAAGSVNMDTFTGLPEIKMRRFDVPNTNPVTSADIFNAYKAVLNNTFLGSTEDALKQAYDRFSGFVLDEYPSNPFAGLAASFAFLNNGTITTNQLQHIQYYYDLFSDFLLAYEEFRKTGTHILSACCPDSGLFPRHLLLGEAIPLPAGTPSTYRHYFIYSPLFDQRNILAQLRMLFKKLVLLRQKFSIPPVSSGPPTAGIDPYIRITPSTLGDVGLSQKAIPYYYDVHNEPTPLYKHWNYQKTRQGIPFRNLSYHADKYNNFEDFIKTPLLYDLEPYNFLRIEGIIGKSYTRVLQNLKSQIKQNRLPVDVIALSTDNSNILKGITAKNVSSFNLTGTIADMDLMNMLCHFQDLEAMYDAMKNEMLCTLCKELKYYYDGLNVPEDSRTRAAVAGTPSKVPLFKHCSPGYMVKPGSFGAIIEELYNRVGDEGNVTLDLILEILGLNNNNNADVSNNEFLASLVLLFEVPIYIIRLSNQLPSALDTFDAEEYCHLHSLLAKKATDLRILTNRPALINPPAGSTTAVTVASVASSIMQALRIEDLSDHLDALIFNCKCSAFKALRTEYLKRVVYLTLLRQFGHFTKSHPGIQHKAGVPMGGTFIIVYHSERTRISSGRAFGRFNLTGQVLDETGIPLPNAQVMVKESTRRTSTDATGNFGQVVIELPTTLIVQFPGYDNKEIFVDSEDDLRIVLGAEGTVDVGDPIDDIVNGTVIADFYLPYRCCSDCPPIQYLVPELKEPPKPTEGPVANAGTDQVITLPVNSVTLTGSGTAAEGNTISSYQWAKLSGPGTQSIATPGSSQTSVSGLLAGTYEFELTVTDNNGNSARDTMIVIVNPAPPPPNTAPTANAGADRNYVLSTNLLELDGSGSSDPEGPIQSYLWQWVSGPNVPTLLNPGLEKTKVQGLMAGTYVFRLTVTDNGGLTGTDTVSITVELPPNVPPVANAGLDQVIALPVNSVTLNGSASFDPDGTITNWSWSQVSGPNTPIGSANAAVATAGPLVAGTYVFELKVTDNRGDSATDRVTITVEKEAEKSCSPLNAIIELFNKLPENDPDRFPAFRDVFQFYKQVESYFRQMEQAGVMNMPVDQQINFFATPVGGQTINNLLVTWLNALQQLIGGKEFRLLALCLYRILAQLAMYIMCIQKDDLDKARIPMEEVFKVIREHVAEWAVQRDQFTAQEMAVIKEMGQDFRNEDVRINTNGEASIKPKYLSVIRAIIKIFDSI</sequence>
<evidence type="ECO:0000313" key="3">
    <source>
        <dbReference type="Proteomes" id="UP000306918"/>
    </source>
</evidence>
<reference evidence="2 3" key="1">
    <citation type="submission" date="2019-04" db="EMBL/GenBank/DDBJ databases">
        <title>Niastella caeni sp. nov., isolated from activated sludge.</title>
        <authorList>
            <person name="Sheng M."/>
        </authorList>
    </citation>
    <scope>NUCLEOTIDE SEQUENCE [LARGE SCALE GENOMIC DNA]</scope>
    <source>
        <strain evidence="2 3">HX-2-15</strain>
    </source>
</reference>
<evidence type="ECO:0000313" key="2">
    <source>
        <dbReference type="EMBL" id="THU40588.1"/>
    </source>
</evidence>
<accession>A0A4S8HXT7</accession>
<dbReference type="InterPro" id="IPR008969">
    <property type="entry name" value="CarboxyPept-like_regulatory"/>
</dbReference>
<dbReference type="GO" id="GO:0016020">
    <property type="term" value="C:membrane"/>
    <property type="evidence" value="ECO:0007669"/>
    <property type="project" value="TreeGrafter"/>
</dbReference>
<keyword evidence="3" id="KW-1185">Reference proteome</keyword>
<dbReference type="InterPro" id="IPR029865">
    <property type="entry name" value="KIAA0319-like"/>
</dbReference>
<comment type="caution">
    <text evidence="2">The sequence shown here is derived from an EMBL/GenBank/DDBJ whole genome shotgun (WGS) entry which is preliminary data.</text>
</comment>
<dbReference type="Proteomes" id="UP000306918">
    <property type="component" value="Unassembled WGS sequence"/>
</dbReference>
<dbReference type="InterPro" id="IPR013783">
    <property type="entry name" value="Ig-like_fold"/>
</dbReference>
<dbReference type="RefSeq" id="WP_136575081.1">
    <property type="nucleotide sequence ID" value="NZ_STFF01000001.1"/>
</dbReference>
<dbReference type="EMBL" id="STFF01000001">
    <property type="protein sequence ID" value="THU40588.1"/>
    <property type="molecule type" value="Genomic_DNA"/>
</dbReference>
<name>A0A4S8HXT7_9BACT</name>
<dbReference type="SUPFAM" id="SSF49299">
    <property type="entry name" value="PKD domain"/>
    <property type="match status" value="3"/>
</dbReference>
<feature type="domain" description="PKD/Chitinase" evidence="1">
    <location>
        <begin position="929"/>
        <end position="1018"/>
    </location>
</feature>
<dbReference type="PANTHER" id="PTHR46182">
    <property type="entry name" value="FI19480P1"/>
    <property type="match status" value="1"/>
</dbReference>
<dbReference type="Pfam" id="PF13715">
    <property type="entry name" value="CarbopepD_reg_2"/>
    <property type="match status" value="1"/>
</dbReference>
<dbReference type="PANTHER" id="PTHR46182:SF2">
    <property type="entry name" value="FI19480P1"/>
    <property type="match status" value="1"/>
</dbReference>
<dbReference type="InterPro" id="IPR022409">
    <property type="entry name" value="PKD/Chitinase_dom"/>
</dbReference>
<dbReference type="GO" id="GO:0031410">
    <property type="term" value="C:cytoplasmic vesicle"/>
    <property type="evidence" value="ECO:0007669"/>
    <property type="project" value="TreeGrafter"/>
</dbReference>
<evidence type="ECO:0000259" key="1">
    <source>
        <dbReference type="SMART" id="SM00089"/>
    </source>
</evidence>
<dbReference type="SUPFAM" id="SSF49464">
    <property type="entry name" value="Carboxypeptidase regulatory domain-like"/>
    <property type="match status" value="1"/>
</dbReference>
<dbReference type="InterPro" id="IPR035986">
    <property type="entry name" value="PKD_dom_sf"/>
</dbReference>
<dbReference type="SMART" id="SM00089">
    <property type="entry name" value="PKD"/>
    <property type="match status" value="3"/>
</dbReference>
<dbReference type="Gene3D" id="2.60.40.10">
    <property type="entry name" value="Immunoglobulins"/>
    <property type="match status" value="3"/>
</dbReference>
<protein>
    <recommendedName>
        <fullName evidence="1">PKD/Chitinase domain-containing protein</fullName>
    </recommendedName>
</protein>
<dbReference type="Pfam" id="PF22352">
    <property type="entry name" value="K319L-like_PKD"/>
    <property type="match status" value="3"/>
</dbReference>
<dbReference type="CDD" id="cd00146">
    <property type="entry name" value="PKD"/>
    <property type="match status" value="3"/>
</dbReference>